<dbReference type="AlphaFoldDB" id="A0A5M6CEJ9"/>
<dbReference type="EMBL" id="VWSH01000004">
    <property type="protein sequence ID" value="KAA5532312.1"/>
    <property type="molecule type" value="Genomic_DNA"/>
</dbReference>
<accession>A0A5M6CEJ9</accession>
<organism evidence="2 3">
    <name type="scientific">Taibaiella lutea</name>
    <dbReference type="NCBI Taxonomy" id="2608001"/>
    <lineage>
        <taxon>Bacteria</taxon>
        <taxon>Pseudomonadati</taxon>
        <taxon>Bacteroidota</taxon>
        <taxon>Chitinophagia</taxon>
        <taxon>Chitinophagales</taxon>
        <taxon>Chitinophagaceae</taxon>
        <taxon>Taibaiella</taxon>
    </lineage>
</organism>
<dbReference type="Gene3D" id="2.60.40.3440">
    <property type="match status" value="1"/>
</dbReference>
<dbReference type="RefSeq" id="WP_150033815.1">
    <property type="nucleotide sequence ID" value="NZ_VWSH01000004.1"/>
</dbReference>
<dbReference type="Pfam" id="PF18962">
    <property type="entry name" value="Por_Secre_tail"/>
    <property type="match status" value="1"/>
</dbReference>
<reference evidence="2 3" key="1">
    <citation type="submission" date="2019-09" db="EMBL/GenBank/DDBJ databases">
        <title>Genome sequence and assembly of Taibaiella sp.</title>
        <authorList>
            <person name="Chhetri G."/>
        </authorList>
    </citation>
    <scope>NUCLEOTIDE SEQUENCE [LARGE SCALE GENOMIC DNA]</scope>
    <source>
        <strain evidence="2 3">KVB11</strain>
    </source>
</reference>
<evidence type="ECO:0000313" key="2">
    <source>
        <dbReference type="EMBL" id="KAA5532312.1"/>
    </source>
</evidence>
<dbReference type="Proteomes" id="UP000323632">
    <property type="component" value="Unassembled WGS sequence"/>
</dbReference>
<keyword evidence="3" id="KW-1185">Reference proteome</keyword>
<dbReference type="NCBIfam" id="TIGR04183">
    <property type="entry name" value="Por_Secre_tail"/>
    <property type="match status" value="1"/>
</dbReference>
<dbReference type="InterPro" id="IPR026444">
    <property type="entry name" value="Secre_tail"/>
</dbReference>
<dbReference type="Pfam" id="PF17963">
    <property type="entry name" value="Big_9"/>
    <property type="match status" value="2"/>
</dbReference>
<evidence type="ECO:0000313" key="3">
    <source>
        <dbReference type="Proteomes" id="UP000323632"/>
    </source>
</evidence>
<evidence type="ECO:0000259" key="1">
    <source>
        <dbReference type="Pfam" id="PF18962"/>
    </source>
</evidence>
<feature type="domain" description="Secretion system C-terminal sorting" evidence="1">
    <location>
        <begin position="752"/>
        <end position="821"/>
    </location>
</feature>
<dbReference type="Gene3D" id="2.60.40.2810">
    <property type="match status" value="1"/>
</dbReference>
<gene>
    <name evidence="2" type="ORF">F0919_16080</name>
</gene>
<proteinExistence type="predicted"/>
<name>A0A5M6CEJ9_9BACT</name>
<protein>
    <submittedName>
        <fullName evidence="2">T9SS type A sorting domain-containing protein</fullName>
    </submittedName>
</protein>
<sequence length="834" mass="87344">MPVGSASPQTICSGNVTGVSLNSTITGSTYTWTAALQSGSVTGFSNCTSGCGNSIAQTLTGAGVVRYTVTPVAAGCAGNAFTVDVTVSAIPTATIVYSGSPYLSGSGTANVTQTGQTGGTYSATPSGLSLNTANGQININSSFANTYTVKYVFSNGTCTDSTTATLTITPTNDTTTTTPTCPTCPVTVCAVVDDVDTTGGAAYSTPCGTPAGYTASAVSAGGCITYTPTGTVTDTAQACIVTCNNGRCDTTRVILYPPVPTNDTVITTPSCPTCPVVVCPVFDDVSSTAVTSVTTCGTPAEYTLTGPDVNHCYTYTPNGTATDTVEGCIIVCDGNRCDTTRVIIYPPQQTINHDWNVAFTNMPVNGNVATNDQVYTNTSYGNIQANSNNPTAQTPVLNSNGTYTFTASQPGNYEFTISVCAPGQTTGCPTQLLQINVRDSATNANAMPIANLDMVTTTYQTPVSLPTLDNDASGNYGGSLNPASVTITNMPNHGTIDSIGVNGDIYYHPATGFTGTDTLVYSVCDQLLSSNCDTAYQIIKVLPPGAANTTAASDDYAYTLANSPVSGNAKDNDHDPEGNTLTVTPATVTNANGSFTINDQGNYTFTPAVNFVGSAQYSYQVCDNGTPVACAVATVYVLVYPANTTPLPVKVIDFNGKALNNHSNLLTWKVTDVKAMDSYEILRSTDQKAWTSLGSLTAENRDGVQSMQLMDNNPDMENFYKLVLHGQNGASEVYPKIVHIRRSSTSSEWAKLYPNPAETIVNLEYYSLDRDGTIQVDLMDVTGRRISSVKHLLSEGSNVISINISGIADGVYNIRYTNTGNGRQENLKFIKKTK</sequence>
<comment type="caution">
    <text evidence="2">The sequence shown here is derived from an EMBL/GenBank/DDBJ whole genome shotgun (WGS) entry which is preliminary data.</text>
</comment>